<dbReference type="Proteomes" id="UP000005824">
    <property type="component" value="Unassembled WGS sequence"/>
</dbReference>
<evidence type="ECO:0000313" key="2">
    <source>
        <dbReference type="EMBL" id="EDY19855.1"/>
    </source>
</evidence>
<proteinExistence type="predicted"/>
<protein>
    <submittedName>
        <fullName evidence="2">DltD central domain protein</fullName>
    </submittedName>
</protein>
<dbReference type="InterPro" id="IPR006998">
    <property type="entry name" value="DltD"/>
</dbReference>
<reference evidence="2 3" key="1">
    <citation type="journal article" date="2011" name="J. Bacteriol.">
        <title>Genome sequence of Chthoniobacter flavus Ellin428, an aerobic heterotrophic soil bacterium.</title>
        <authorList>
            <person name="Kant R."/>
            <person name="van Passel M.W."/>
            <person name="Palva A."/>
            <person name="Lucas S."/>
            <person name="Lapidus A."/>
            <person name="Glavina Del Rio T."/>
            <person name="Dalin E."/>
            <person name="Tice H."/>
            <person name="Bruce D."/>
            <person name="Goodwin L."/>
            <person name="Pitluck S."/>
            <person name="Larimer F.W."/>
            <person name="Land M.L."/>
            <person name="Hauser L."/>
            <person name="Sangwan P."/>
            <person name="de Vos W.M."/>
            <person name="Janssen P.H."/>
            <person name="Smidt H."/>
        </authorList>
    </citation>
    <scope>NUCLEOTIDE SEQUENCE [LARGE SCALE GENOMIC DNA]</scope>
    <source>
        <strain evidence="2 3">Ellin428</strain>
    </source>
</reference>
<accession>B4D0J3</accession>
<keyword evidence="3" id="KW-1185">Reference proteome</keyword>
<organism evidence="2 3">
    <name type="scientific">Chthoniobacter flavus Ellin428</name>
    <dbReference type="NCBI Taxonomy" id="497964"/>
    <lineage>
        <taxon>Bacteria</taxon>
        <taxon>Pseudomonadati</taxon>
        <taxon>Verrucomicrobiota</taxon>
        <taxon>Spartobacteria</taxon>
        <taxon>Chthoniobacterales</taxon>
        <taxon>Chthoniobacteraceae</taxon>
        <taxon>Chthoniobacter</taxon>
    </lineage>
</organism>
<dbReference type="InParanoid" id="B4D0J3"/>
<keyword evidence="1" id="KW-0472">Membrane</keyword>
<dbReference type="RefSeq" id="WP_006979769.1">
    <property type="nucleotide sequence ID" value="NZ_ABVL01000006.1"/>
</dbReference>
<dbReference type="InterPro" id="IPR023896">
    <property type="entry name" value="LTA_DltD"/>
</dbReference>
<dbReference type="NCBIfam" id="TIGR04092">
    <property type="entry name" value="LTA_DltD"/>
    <property type="match status" value="1"/>
</dbReference>
<evidence type="ECO:0000256" key="1">
    <source>
        <dbReference type="SAM" id="Phobius"/>
    </source>
</evidence>
<dbReference type="PANTHER" id="PTHR40039:SF1">
    <property type="entry name" value="PROTEIN DLTD"/>
    <property type="match status" value="1"/>
</dbReference>
<keyword evidence="1" id="KW-0812">Transmembrane</keyword>
<gene>
    <name evidence="2" type="ORF">CfE428DRAFT_2444</name>
</gene>
<dbReference type="eggNOG" id="COG3966">
    <property type="taxonomic scope" value="Bacteria"/>
</dbReference>
<keyword evidence="1" id="KW-1133">Transmembrane helix</keyword>
<dbReference type="Pfam" id="PF04914">
    <property type="entry name" value="DltD"/>
    <property type="match status" value="1"/>
</dbReference>
<feature type="transmembrane region" description="Helical" evidence="1">
    <location>
        <begin position="12"/>
        <end position="32"/>
    </location>
</feature>
<name>B4D0J3_9BACT</name>
<sequence precursor="true">MKAGSPAQRSHLIAASIASVIALIALLAGVFYCNRIEKRYVHALAPDLSEVKLHGVVLQKKAFAQPDLLVLYGSSELAKEMPNNASQFFQDYPTGFRVFPVGQPGTTSLAVLQKVAAVGKDIAGKKVAFSMSPGWFFTAVFDPKWYEGNFSHLQAYELAFSSDLSHGLKHDIARRMLDYPKTLENEWLLEFALQRLAGNSPADRFLYDAIWPLGELQNAVGRAQDHFEATLHILDEDAKLNRPSRRGLRALNWNTLVKRAAQFAVNNASLQAKRNEVTRRRQRYASAHLTTAVQTQNFVKAVKSAKEWTDLELLLRTFGELGARPLLLSMPVEDIRLEVYGVSPAARTAYLRRLDETAARYDVQLLDFREHEKDPAFLVDFLDHLSPQGWLYYNKALDDFYHERED</sequence>
<comment type="caution">
    <text evidence="2">The sequence shown here is derived from an EMBL/GenBank/DDBJ whole genome shotgun (WGS) entry which is preliminary data.</text>
</comment>
<dbReference type="PANTHER" id="PTHR40039">
    <property type="entry name" value="PROTEIN DLTD"/>
    <property type="match status" value="1"/>
</dbReference>
<dbReference type="STRING" id="497964.CfE428DRAFT_2444"/>
<evidence type="ECO:0000313" key="3">
    <source>
        <dbReference type="Proteomes" id="UP000005824"/>
    </source>
</evidence>
<dbReference type="AlphaFoldDB" id="B4D0J3"/>
<dbReference type="EMBL" id="ABVL01000006">
    <property type="protein sequence ID" value="EDY19855.1"/>
    <property type="molecule type" value="Genomic_DNA"/>
</dbReference>